<proteinExistence type="predicted"/>
<protein>
    <submittedName>
        <fullName evidence="1">Uncharacterized protein</fullName>
    </submittedName>
</protein>
<accession>A0AAU6W3L0</accession>
<dbReference type="EMBL" id="PP179332">
    <property type="protein sequence ID" value="XAI71153.1"/>
    <property type="molecule type" value="Genomic_DNA"/>
</dbReference>
<name>A0AAU6W3L0_9VIRU</name>
<reference evidence="1" key="1">
    <citation type="journal article" date="2024" name="J. Gen. Virol.">
        <title>Novel phages of Pseudomonas syringae unveil numerous potential auxiliary metabolic genes.</title>
        <authorList>
            <person name="Feltin C."/>
            <person name="Garneau J.R."/>
            <person name="Morris C.E."/>
            <person name="Berard A."/>
            <person name="Torres-Barcelo C."/>
        </authorList>
    </citation>
    <scope>NUCLEOTIDE SEQUENCE</scope>
</reference>
<evidence type="ECO:0000313" key="1">
    <source>
        <dbReference type="EMBL" id="XAI71153.1"/>
    </source>
</evidence>
<sequence length="285" mass="32375">MKNIHTELKLPKQWKRWFKKAGLKDTYGSSLSRRYGQAYFKGHGRNWRIDATGNLDMSEPFATFDRWANSLESSVPMTAKTEKEFYNLVMGLLPAWERLMFEGRRRIREICARGRDSYPHPTLMSKRSLNEIFGRMGSSDSFLKTLRSIPAERSEAPAQIGVARYDDSELFHPLTDEAEQASRSNMRVLKGRPKGEITVVACGVGKGRSFFYSNPVPEHLKGLVVLPPVYRGEPGPSLEERLEDLTMAMGNEHVIHAEANCLQKIADLPLDATTMGQTVREWVKP</sequence>
<gene>
    <name evidence="1" type="ORF">Cygsa01_00107</name>
</gene>
<organism evidence="1">
    <name type="scientific">Pseudomonas phage Cygsa01</name>
    <dbReference type="NCBI Taxonomy" id="3138529"/>
    <lineage>
        <taxon>Viruses</taxon>
    </lineage>
</organism>